<comment type="caution">
    <text evidence="8">The sequence shown here is derived from an EMBL/GenBank/DDBJ whole genome shotgun (WGS) entry which is preliminary data.</text>
</comment>
<evidence type="ECO:0000256" key="3">
    <source>
        <dbReference type="ARBA" id="ARBA00023002"/>
    </source>
</evidence>
<dbReference type="EMBL" id="LJQA01000402">
    <property type="protein sequence ID" value="KPW94450.1"/>
    <property type="molecule type" value="Genomic_DNA"/>
</dbReference>
<dbReference type="GO" id="GO:0008115">
    <property type="term" value="F:sarcosine oxidase activity"/>
    <property type="evidence" value="ECO:0007669"/>
    <property type="project" value="InterPro"/>
</dbReference>
<feature type="domain" description="SoxA A3" evidence="7">
    <location>
        <begin position="563"/>
        <end position="647"/>
    </location>
</feature>
<evidence type="ECO:0000259" key="7">
    <source>
        <dbReference type="Pfam" id="PF17806"/>
    </source>
</evidence>
<dbReference type="PANTHER" id="PTHR43757:SF2">
    <property type="entry name" value="AMINOMETHYLTRANSFERASE, MITOCHONDRIAL"/>
    <property type="match status" value="1"/>
</dbReference>
<proteinExistence type="inferred from homology"/>
<dbReference type="InterPro" id="IPR023753">
    <property type="entry name" value="FAD/NAD-binding_dom"/>
</dbReference>
<dbReference type="Gene3D" id="1.10.10.1100">
    <property type="entry name" value="BFD-like [2Fe-2S]-binding domain"/>
    <property type="match status" value="1"/>
</dbReference>
<evidence type="ECO:0000313" key="8">
    <source>
        <dbReference type="EMBL" id="KPW94450.1"/>
    </source>
</evidence>
<dbReference type="InterPro" id="IPR006222">
    <property type="entry name" value="GCVT_N"/>
</dbReference>
<evidence type="ECO:0000313" key="9">
    <source>
        <dbReference type="Proteomes" id="UP000050356"/>
    </source>
</evidence>
<evidence type="ECO:0000259" key="4">
    <source>
        <dbReference type="Pfam" id="PF01571"/>
    </source>
</evidence>
<dbReference type="InterPro" id="IPR029043">
    <property type="entry name" value="GcvT/YgfZ_C"/>
</dbReference>
<dbReference type="PANTHER" id="PTHR43757">
    <property type="entry name" value="AMINOMETHYLTRANSFERASE"/>
    <property type="match status" value="1"/>
</dbReference>
<gene>
    <name evidence="8" type="ORF">ALO50_04126</name>
</gene>
<dbReference type="Gene3D" id="3.50.50.60">
    <property type="entry name" value="FAD/NAD(P)-binding domain"/>
    <property type="match status" value="1"/>
</dbReference>
<dbReference type="InterPro" id="IPR041117">
    <property type="entry name" value="SoxA_A3"/>
</dbReference>
<dbReference type="InterPro" id="IPR013977">
    <property type="entry name" value="GcvT_C"/>
</dbReference>
<keyword evidence="3" id="KW-0560">Oxidoreductase</keyword>
<dbReference type="NCBIfam" id="TIGR01372">
    <property type="entry name" value="soxA"/>
    <property type="match status" value="1"/>
</dbReference>
<dbReference type="InterPro" id="IPR042204">
    <property type="entry name" value="2Fe-2S-bd_N"/>
</dbReference>
<dbReference type="Pfam" id="PF17806">
    <property type="entry name" value="SO_alpha_A3"/>
    <property type="match status" value="1"/>
</dbReference>
<dbReference type="AlphaFoldDB" id="A0A0P9Q9N1"/>
<feature type="domain" description="FAD/NAD(P)-binding" evidence="5">
    <location>
        <begin position="213"/>
        <end position="475"/>
    </location>
</feature>
<comment type="similarity">
    <text evidence="1">Belongs to the GcvT family.</text>
</comment>
<evidence type="ECO:0000256" key="2">
    <source>
        <dbReference type="ARBA" id="ARBA00022576"/>
    </source>
</evidence>
<dbReference type="Pfam" id="PF08669">
    <property type="entry name" value="GCV_T_C"/>
    <property type="match status" value="1"/>
</dbReference>
<dbReference type="InterPro" id="IPR036188">
    <property type="entry name" value="FAD/NAD-bd_sf"/>
</dbReference>
<dbReference type="InterPro" id="IPR027266">
    <property type="entry name" value="TrmE/GcvT-like"/>
</dbReference>
<dbReference type="PIRSF" id="PIRSF037980">
    <property type="entry name" value="SoxA"/>
    <property type="match status" value="1"/>
</dbReference>
<protein>
    <submittedName>
        <fullName evidence="8">Sarcosine oxidase alpha subunit</fullName>
    </submittedName>
</protein>
<keyword evidence="2" id="KW-0032">Aminotransferase</keyword>
<name>A0A0P9Q9N1_PSESX</name>
<dbReference type="PATRIC" id="fig|264451.4.peg.313"/>
<dbReference type="Proteomes" id="UP000050356">
    <property type="component" value="Unassembled WGS sequence"/>
</dbReference>
<dbReference type="Gene3D" id="3.10.20.440">
    <property type="entry name" value="2Fe-2S iron-sulphur cluster binding domain, sarcosine oxidase, alpha subunit, N-terminal domain"/>
    <property type="match status" value="1"/>
</dbReference>
<dbReference type="Pfam" id="PF07992">
    <property type="entry name" value="Pyr_redox_2"/>
    <property type="match status" value="1"/>
</dbReference>
<organism evidence="8 9">
    <name type="scientific">Pseudomonas syringae pv. cerasicola</name>
    <dbReference type="NCBI Taxonomy" id="264451"/>
    <lineage>
        <taxon>Bacteria</taxon>
        <taxon>Pseudomonadati</taxon>
        <taxon>Pseudomonadota</taxon>
        <taxon>Gammaproteobacteria</taxon>
        <taxon>Pseudomonadales</taxon>
        <taxon>Pseudomonadaceae</taxon>
        <taxon>Pseudomonas</taxon>
        <taxon>Pseudomonas syringae</taxon>
    </lineage>
</organism>
<dbReference type="InterPro" id="IPR006277">
    <property type="entry name" value="Sarcosine_oxidase_asu"/>
</dbReference>
<accession>A0A0P9Q9N1</accession>
<dbReference type="Gene3D" id="3.30.1360.120">
    <property type="entry name" value="Probable tRNA modification gtpase trme, domain 1"/>
    <property type="match status" value="1"/>
</dbReference>
<evidence type="ECO:0000256" key="1">
    <source>
        <dbReference type="ARBA" id="ARBA00008609"/>
    </source>
</evidence>
<dbReference type="PRINTS" id="PR00469">
    <property type="entry name" value="PNDRDTASEII"/>
</dbReference>
<dbReference type="SUPFAM" id="SSF103025">
    <property type="entry name" value="Folate-binding domain"/>
    <property type="match status" value="1"/>
</dbReference>
<feature type="domain" description="Aminomethyltransferase C-terminal" evidence="6">
    <location>
        <begin position="952"/>
        <end position="1038"/>
    </location>
</feature>
<feature type="domain" description="GCVT N-terminal" evidence="4">
    <location>
        <begin position="661"/>
        <end position="930"/>
    </location>
</feature>
<keyword evidence="2" id="KW-0808">Transferase</keyword>
<dbReference type="SUPFAM" id="SSF51905">
    <property type="entry name" value="FAD/NAD(P)-binding domain"/>
    <property type="match status" value="1"/>
</dbReference>
<dbReference type="InterPro" id="IPR041854">
    <property type="entry name" value="BFD-like_2Fe2S-bd_dom_sf"/>
</dbReference>
<dbReference type="Pfam" id="PF13510">
    <property type="entry name" value="Fer2_4"/>
    <property type="match status" value="1"/>
</dbReference>
<dbReference type="PRINTS" id="PR00368">
    <property type="entry name" value="FADPNR"/>
</dbReference>
<dbReference type="GO" id="GO:0008483">
    <property type="term" value="F:transaminase activity"/>
    <property type="evidence" value="ECO:0007669"/>
    <property type="project" value="UniProtKB-KW"/>
</dbReference>
<evidence type="ECO:0000259" key="5">
    <source>
        <dbReference type="Pfam" id="PF07992"/>
    </source>
</evidence>
<reference evidence="8 9" key="1">
    <citation type="submission" date="2015-09" db="EMBL/GenBank/DDBJ databases">
        <title>Genome announcement of multiple Pseudomonas syringae strains.</title>
        <authorList>
            <person name="Thakur S."/>
            <person name="Wang P.W."/>
            <person name="Gong Y."/>
            <person name="Weir B.S."/>
            <person name="Guttman D.S."/>
        </authorList>
    </citation>
    <scope>NUCLEOTIDE SEQUENCE [LARGE SCALE GENOMIC DNA]</scope>
    <source>
        <strain evidence="8 9">ICMP17524</strain>
    </source>
</reference>
<sequence length="1047" mass="114209">MDTRCRLPPVLQHDAQYRDLRDSRNLSDWYEAAVHGSGRQGMSQTQRLPNGGRINRSKVLNFTFNGQTYQGFEGDSLASALLANGVDIIGRSFKYSRPRGIFAAGSEEPNAVLQIGATEATQIPNVRATQQALYAGLVATSTNGWPSVNTDVMGILGKVGGKLMPPGFYYKTFMYPQSFWMTYEKYIRKAAGLGRSPTENDPDSYDAMNQHCDVLIVGAGPAGLAAALAAGRSGARVIVADEQEEFGGSLLDSRESLDGKPAAEWVATVVAELKSLRNVTLLPRATVNGYHDHNFLTIHERLTDHLGDRAPIGMVRQRMHRVRAKRVVLAAGTHERPLVYGNNDVPGNMLAGAVSTYVRRYGVAPGKKLVLSTNNDHAYRVALDWLDASLQVVAIADARHNPRGPLVEEARAKGIRILTGSAVIEARGSKRVTAARVAAIDVKTHAVTSPGEWLDCDLVASSGGYSPIVHLASHLGGKPVWREDILGFVPGEAPQKRICVGGVNGVYSLADSLADGFEGGVRAASEAGFKVVEGVMPKALSRAEEPTLALFQVPHEKGTARAPKQFVDLQNDVTAAAIELATREGFESVEHVKRYTALGFGTDQGKLGNVNGLAIAARSLNVSIPEMGTTMFRPNYTPVTFGAIAGRHCKHIFEPVRFTALHAWHVKNGAEFEDVGQWKRPWYFPKNGEDLPAAVARECKAVRDSVGLLDASTLGKIDIQGPDAREFLNRIYTNAWTKLDVGKARYGLMCKEDGMVFDDGVTACLADNHFLMTTTTGGAARVLQWLEIYQQTEWPDLKVYFTSVTDHWATLTLSGPNSRKLLSEVTDIDLGREAFPFMTWKEGLVAGVPARVFRISFTGELSYEVNIQADYAMGVLEKIAEAGKQYNLTPYGTETMHVLRAEKGFIIVGQDTDGSMTPDDLNMGWCVGRTKPFSWIGWRGMNREDCVREQRKQLVGLKPVDPTKWLPEGAQLVFDTKQTIPMSMVGHVTSSYAHNSLGYSFAMGVVKGGLARMGERVFAPLADGSVIEAEIVSSVFFDPKGERQNVE</sequence>
<dbReference type="GO" id="GO:0046653">
    <property type="term" value="P:tetrahydrofolate metabolic process"/>
    <property type="evidence" value="ECO:0007669"/>
    <property type="project" value="InterPro"/>
</dbReference>
<dbReference type="Pfam" id="PF01571">
    <property type="entry name" value="GCV_T"/>
    <property type="match status" value="1"/>
</dbReference>
<dbReference type="InterPro" id="IPR028896">
    <property type="entry name" value="GcvT/YgfZ/DmdA"/>
</dbReference>
<dbReference type="SUPFAM" id="SSF101790">
    <property type="entry name" value="Aminomethyltransferase beta-barrel domain"/>
    <property type="match status" value="1"/>
</dbReference>
<evidence type="ECO:0000259" key="6">
    <source>
        <dbReference type="Pfam" id="PF08669"/>
    </source>
</evidence>